<dbReference type="AlphaFoldDB" id="A0A7G6WSA4"/>
<evidence type="ECO:0000313" key="3">
    <source>
        <dbReference type="EMBL" id="QNE16869.1"/>
    </source>
</evidence>
<evidence type="ECO:0000256" key="1">
    <source>
        <dbReference type="ARBA" id="ARBA00005721"/>
    </source>
</evidence>
<feature type="region of interest" description="Disordered" evidence="2">
    <location>
        <begin position="1"/>
        <end position="37"/>
    </location>
</feature>
<comment type="similarity">
    <text evidence="1">Belongs to the asp23 family.</text>
</comment>
<feature type="compositionally biased region" description="Basic and acidic residues" evidence="2">
    <location>
        <begin position="18"/>
        <end position="35"/>
    </location>
</feature>
<proteinExistence type="inferred from homology"/>
<keyword evidence="4" id="KW-1185">Reference proteome</keyword>
<dbReference type="Proteomes" id="UP000515563">
    <property type="component" value="Chromosome"/>
</dbReference>
<name>A0A7G6WSA4_9ACTN</name>
<evidence type="ECO:0000313" key="4">
    <source>
        <dbReference type="Proteomes" id="UP000515563"/>
    </source>
</evidence>
<dbReference type="InterPro" id="IPR005531">
    <property type="entry name" value="Asp23"/>
</dbReference>
<accession>A0A7G6WSA4</accession>
<evidence type="ECO:0000256" key="2">
    <source>
        <dbReference type="SAM" id="MobiDB-lite"/>
    </source>
</evidence>
<dbReference type="KEGG" id="kqi:F1D05_01850"/>
<reference evidence="4" key="1">
    <citation type="submission" date="2019-09" db="EMBL/GenBank/DDBJ databases">
        <title>Antimicrobial potential of Antarctic Bacteria.</title>
        <authorList>
            <person name="Benaud N."/>
            <person name="Edwards R.J."/>
            <person name="Ferrari B.C."/>
        </authorList>
    </citation>
    <scope>NUCLEOTIDE SEQUENCE [LARGE SCALE GENOMIC DNA]</scope>
    <source>
        <strain evidence="4">SPB151</strain>
    </source>
</reference>
<gene>
    <name evidence="3" type="ORF">F1D05_01850</name>
</gene>
<dbReference type="RefSeq" id="WP_185445640.1">
    <property type="nucleotide sequence ID" value="NZ_CP043661.1"/>
</dbReference>
<dbReference type="Pfam" id="PF03780">
    <property type="entry name" value="Asp23"/>
    <property type="match status" value="1"/>
</dbReference>
<dbReference type="EMBL" id="CP043661">
    <property type="protein sequence ID" value="QNE16869.1"/>
    <property type="molecule type" value="Genomic_DNA"/>
</dbReference>
<protein>
    <submittedName>
        <fullName evidence="3">Asp23/Gls24 family envelope stress response protein</fullName>
    </submittedName>
</protein>
<reference evidence="3 4" key="2">
    <citation type="journal article" date="2020" name="Microbiol. Resour. Announc.">
        <title>Antarctic desert soil bacteria exhibit high novel natural product potential, evaluated through long-read genome sequencing and comparative genomics.</title>
        <authorList>
            <person name="Benaud N."/>
            <person name="Edwards R.J."/>
            <person name="Amos T.G."/>
            <person name="D'Agostino P.M."/>
            <person name="Gutierrez-Chavez C."/>
            <person name="Montgomery K."/>
            <person name="Nicetic I."/>
            <person name="Ferrari B.C."/>
        </authorList>
    </citation>
    <scope>NUCLEOTIDE SEQUENCE [LARGE SCALE GENOMIC DNA]</scope>
    <source>
        <strain evidence="3 4">SPB151</strain>
    </source>
</reference>
<organism evidence="3 4">
    <name type="scientific">Kribbella qitaiheensis</name>
    <dbReference type="NCBI Taxonomy" id="1544730"/>
    <lineage>
        <taxon>Bacteria</taxon>
        <taxon>Bacillati</taxon>
        <taxon>Actinomycetota</taxon>
        <taxon>Actinomycetes</taxon>
        <taxon>Propionibacteriales</taxon>
        <taxon>Kribbellaceae</taxon>
        <taxon>Kribbella</taxon>
    </lineage>
</organism>
<sequence length="142" mass="14889">MADTALAAPSVEPIEPDPGDRGDPGGPGDRGEPGDRGALIISPRVVERIAEASALEARGVLRQEATFRHDLPKANALLAGQRARLTVEVAVEWGHPLAELAAEIRGRVGSTVTHLTGLVIDAVSVDISAVEIPSTKIPRRVE</sequence>